<dbReference type="EMBL" id="BARS01049664">
    <property type="protein sequence ID" value="GAG35425.1"/>
    <property type="molecule type" value="Genomic_DNA"/>
</dbReference>
<dbReference type="AlphaFoldDB" id="X0WXJ5"/>
<evidence type="ECO:0000259" key="6">
    <source>
        <dbReference type="Pfam" id="PF08281"/>
    </source>
</evidence>
<comment type="caution">
    <text evidence="7">The sequence shown here is derived from an EMBL/GenBank/DDBJ whole genome shotgun (WGS) entry which is preliminary data.</text>
</comment>
<evidence type="ECO:0000259" key="5">
    <source>
        <dbReference type="Pfam" id="PF04542"/>
    </source>
</evidence>
<dbReference type="PANTHER" id="PTHR43133:SF51">
    <property type="entry name" value="RNA POLYMERASE SIGMA FACTOR"/>
    <property type="match status" value="1"/>
</dbReference>
<name>X0WXJ5_9ZZZZ</name>
<protein>
    <recommendedName>
        <fullName evidence="8">HTH luxR-type domain-containing protein</fullName>
    </recommendedName>
</protein>
<dbReference type="InterPro" id="IPR014284">
    <property type="entry name" value="RNA_pol_sigma-70_dom"/>
</dbReference>
<dbReference type="Gene3D" id="1.10.10.10">
    <property type="entry name" value="Winged helix-like DNA-binding domain superfamily/Winged helix DNA-binding domain"/>
    <property type="match status" value="1"/>
</dbReference>
<dbReference type="InterPro" id="IPR013249">
    <property type="entry name" value="RNA_pol_sigma70_r4_t2"/>
</dbReference>
<comment type="similarity">
    <text evidence="1">Belongs to the sigma-70 factor family. ECF subfamily.</text>
</comment>
<dbReference type="GO" id="GO:0003677">
    <property type="term" value="F:DNA binding"/>
    <property type="evidence" value="ECO:0007669"/>
    <property type="project" value="InterPro"/>
</dbReference>
<dbReference type="Gene3D" id="1.10.1740.10">
    <property type="match status" value="1"/>
</dbReference>
<organism evidence="7">
    <name type="scientific">marine sediment metagenome</name>
    <dbReference type="NCBI Taxonomy" id="412755"/>
    <lineage>
        <taxon>unclassified sequences</taxon>
        <taxon>metagenomes</taxon>
        <taxon>ecological metagenomes</taxon>
    </lineage>
</organism>
<gene>
    <name evidence="7" type="ORF">S01H1_74254</name>
</gene>
<evidence type="ECO:0000256" key="1">
    <source>
        <dbReference type="ARBA" id="ARBA00010641"/>
    </source>
</evidence>
<dbReference type="SUPFAM" id="SSF88659">
    <property type="entry name" value="Sigma3 and sigma4 domains of RNA polymerase sigma factors"/>
    <property type="match status" value="1"/>
</dbReference>
<feature type="non-terminal residue" evidence="7">
    <location>
        <position position="1"/>
    </location>
</feature>
<dbReference type="GO" id="GO:0016987">
    <property type="term" value="F:sigma factor activity"/>
    <property type="evidence" value="ECO:0007669"/>
    <property type="project" value="UniProtKB-KW"/>
</dbReference>
<reference evidence="7" key="1">
    <citation type="journal article" date="2014" name="Front. Microbiol.">
        <title>High frequency of phylogenetically diverse reductive dehalogenase-homologous genes in deep subseafloor sedimentary metagenomes.</title>
        <authorList>
            <person name="Kawai M."/>
            <person name="Futagami T."/>
            <person name="Toyoda A."/>
            <person name="Takaki Y."/>
            <person name="Nishi S."/>
            <person name="Hori S."/>
            <person name="Arai W."/>
            <person name="Tsubouchi T."/>
            <person name="Morono Y."/>
            <person name="Uchiyama I."/>
            <person name="Ito T."/>
            <person name="Fujiyama A."/>
            <person name="Inagaki F."/>
            <person name="Takami H."/>
        </authorList>
    </citation>
    <scope>NUCLEOTIDE SEQUENCE</scope>
    <source>
        <strain evidence="7">Expedition CK06-06</strain>
    </source>
</reference>
<evidence type="ECO:0000256" key="4">
    <source>
        <dbReference type="ARBA" id="ARBA00023163"/>
    </source>
</evidence>
<keyword evidence="4" id="KW-0804">Transcription</keyword>
<dbReference type="InterPro" id="IPR007627">
    <property type="entry name" value="RNA_pol_sigma70_r2"/>
</dbReference>
<dbReference type="PANTHER" id="PTHR43133">
    <property type="entry name" value="RNA POLYMERASE ECF-TYPE SIGMA FACTO"/>
    <property type="match status" value="1"/>
</dbReference>
<feature type="domain" description="RNA polymerase sigma factor 70 region 4 type 2" evidence="6">
    <location>
        <begin position="86"/>
        <end position="136"/>
    </location>
</feature>
<keyword evidence="3" id="KW-0731">Sigma factor</keyword>
<evidence type="ECO:0000313" key="7">
    <source>
        <dbReference type="EMBL" id="GAG35425.1"/>
    </source>
</evidence>
<accession>X0WXJ5</accession>
<dbReference type="GO" id="GO:0006352">
    <property type="term" value="P:DNA-templated transcription initiation"/>
    <property type="evidence" value="ECO:0007669"/>
    <property type="project" value="InterPro"/>
</dbReference>
<sequence>YYGPMVAIAYSVVSDHQLAEDAAQESFARALVSLRKLKNQTRFAPWLAAICRNVAKDMVATKVRQISTKDFSQAAQNNTDENTPVIRRAIEQLPVSAKELVVLRYYNGLSYEQIASVLGISQAAINGRLSRAKRKMADYLKRNGFPENRL</sequence>
<dbReference type="SUPFAM" id="SSF88946">
    <property type="entry name" value="Sigma2 domain of RNA polymerase sigma factors"/>
    <property type="match status" value="1"/>
</dbReference>
<dbReference type="InterPro" id="IPR036388">
    <property type="entry name" value="WH-like_DNA-bd_sf"/>
</dbReference>
<feature type="domain" description="RNA polymerase sigma-70 region 2" evidence="5">
    <location>
        <begin position="2"/>
        <end position="62"/>
    </location>
</feature>
<dbReference type="NCBIfam" id="TIGR02937">
    <property type="entry name" value="sigma70-ECF"/>
    <property type="match status" value="1"/>
</dbReference>
<dbReference type="Pfam" id="PF08281">
    <property type="entry name" value="Sigma70_r4_2"/>
    <property type="match status" value="1"/>
</dbReference>
<dbReference type="InterPro" id="IPR039425">
    <property type="entry name" value="RNA_pol_sigma-70-like"/>
</dbReference>
<proteinExistence type="inferred from homology"/>
<dbReference type="Pfam" id="PF04542">
    <property type="entry name" value="Sigma70_r2"/>
    <property type="match status" value="1"/>
</dbReference>
<evidence type="ECO:0000256" key="3">
    <source>
        <dbReference type="ARBA" id="ARBA00023082"/>
    </source>
</evidence>
<dbReference type="InterPro" id="IPR013325">
    <property type="entry name" value="RNA_pol_sigma_r2"/>
</dbReference>
<evidence type="ECO:0008006" key="8">
    <source>
        <dbReference type="Google" id="ProtNLM"/>
    </source>
</evidence>
<evidence type="ECO:0000256" key="2">
    <source>
        <dbReference type="ARBA" id="ARBA00023015"/>
    </source>
</evidence>
<dbReference type="CDD" id="cd06171">
    <property type="entry name" value="Sigma70_r4"/>
    <property type="match status" value="1"/>
</dbReference>
<dbReference type="InterPro" id="IPR013324">
    <property type="entry name" value="RNA_pol_sigma_r3/r4-like"/>
</dbReference>
<keyword evidence="2" id="KW-0805">Transcription regulation</keyword>